<accession>A0A1H1EJL9</accession>
<dbReference type="AlphaFoldDB" id="A0A1H1EJL9"/>
<evidence type="ECO:0000256" key="1">
    <source>
        <dbReference type="SAM" id="Phobius"/>
    </source>
</evidence>
<gene>
    <name evidence="2" type="ORF">SAMN04489742_2946</name>
</gene>
<organism evidence="2 3">
    <name type="scientific">Crystallibacter crystallopoietes</name>
    <dbReference type="NCBI Taxonomy" id="37928"/>
    <lineage>
        <taxon>Bacteria</taxon>
        <taxon>Bacillati</taxon>
        <taxon>Actinomycetota</taxon>
        <taxon>Actinomycetes</taxon>
        <taxon>Micrococcales</taxon>
        <taxon>Micrococcaceae</taxon>
        <taxon>Crystallibacter</taxon>
    </lineage>
</organism>
<keyword evidence="1" id="KW-0812">Transmembrane</keyword>
<dbReference type="KEGG" id="acry:AC20117_02740"/>
<name>A0A1H1EJL9_9MICC</name>
<dbReference type="Proteomes" id="UP000181917">
    <property type="component" value="Unassembled WGS sequence"/>
</dbReference>
<keyword evidence="1" id="KW-0472">Membrane</keyword>
<feature type="transmembrane region" description="Helical" evidence="1">
    <location>
        <begin position="40"/>
        <end position="59"/>
    </location>
</feature>
<feature type="transmembrane region" description="Helical" evidence="1">
    <location>
        <begin position="6"/>
        <end position="28"/>
    </location>
</feature>
<reference evidence="2 3" key="1">
    <citation type="submission" date="2016-10" db="EMBL/GenBank/DDBJ databases">
        <authorList>
            <person name="de Groot N.N."/>
        </authorList>
    </citation>
    <scope>NUCLEOTIDE SEQUENCE [LARGE SCALE GENOMIC DNA]</scope>
    <source>
        <strain evidence="2 3">DSM 20117</strain>
    </source>
</reference>
<proteinExistence type="predicted"/>
<feature type="transmembrane region" description="Helical" evidence="1">
    <location>
        <begin position="65"/>
        <end position="84"/>
    </location>
</feature>
<evidence type="ECO:0000313" key="3">
    <source>
        <dbReference type="Proteomes" id="UP000181917"/>
    </source>
</evidence>
<dbReference type="RefSeq" id="WP_074701087.1">
    <property type="nucleotide sequence ID" value="NZ_CP018863.1"/>
</dbReference>
<keyword evidence="1" id="KW-1133">Transmembrane helix</keyword>
<sequence>MNLTDYGQLLLAGMAVVAILTATTWAAGRGIDRPDDLDNTFWYAFAGLSCALTLVFLASALSATAASVLMALLLLTLVPAGLHLRRRWLAGSQAAGTNAAAPLAAQHDALIKRWLQYELDPAAAAAAPALSDAANPATAAMLRGMRRAELLRPERGLQGTGGFGRGSEELVAYARAVTEFGRLLAAAEREAGVTADEAAHVIARPVSEPGPAGRVLPVVRRTAGQ</sequence>
<dbReference type="OrthoDB" id="4948465at2"/>
<keyword evidence="3" id="KW-1185">Reference proteome</keyword>
<dbReference type="EMBL" id="FNKH01000002">
    <property type="protein sequence ID" value="SDQ88376.1"/>
    <property type="molecule type" value="Genomic_DNA"/>
</dbReference>
<evidence type="ECO:0000313" key="2">
    <source>
        <dbReference type="EMBL" id="SDQ88376.1"/>
    </source>
</evidence>
<protein>
    <submittedName>
        <fullName evidence="2">Uncharacterized protein</fullName>
    </submittedName>
</protein>